<evidence type="ECO:0000256" key="6">
    <source>
        <dbReference type="RuleBase" id="RU003435"/>
    </source>
</evidence>
<dbReference type="GO" id="GO:0006508">
    <property type="term" value="P:proteolysis"/>
    <property type="evidence" value="ECO:0007669"/>
    <property type="project" value="UniProtKB-KW"/>
</dbReference>
<name>A0AAJ1PS29_9MOLU</name>
<keyword evidence="3 6" id="KW-0378">Hydrolase</keyword>
<keyword evidence="1 6" id="KW-0645">Protease</keyword>
<dbReference type="CDD" id="cd09608">
    <property type="entry name" value="M3B_PepF"/>
    <property type="match status" value="1"/>
</dbReference>
<organism evidence="9 10">
    <name type="scientific">Mycoplasma phocimorsus</name>
    <dbReference type="NCBI Taxonomy" id="3045839"/>
    <lineage>
        <taxon>Bacteria</taxon>
        <taxon>Bacillati</taxon>
        <taxon>Mycoplasmatota</taxon>
        <taxon>Mollicutes</taxon>
        <taxon>Mycoplasmataceae</taxon>
        <taxon>Mycoplasma</taxon>
    </lineage>
</organism>
<comment type="cofactor">
    <cofactor evidence="6">
        <name>Zn(2+)</name>
        <dbReference type="ChEBI" id="CHEBI:29105"/>
    </cofactor>
    <text evidence="6">Binds 1 zinc ion.</text>
</comment>
<dbReference type="SUPFAM" id="SSF55486">
    <property type="entry name" value="Metalloproteases ('zincins'), catalytic domain"/>
    <property type="match status" value="1"/>
</dbReference>
<dbReference type="Proteomes" id="UP001224428">
    <property type="component" value="Unassembled WGS sequence"/>
</dbReference>
<evidence type="ECO:0000259" key="7">
    <source>
        <dbReference type="Pfam" id="PF01432"/>
    </source>
</evidence>
<evidence type="ECO:0000256" key="5">
    <source>
        <dbReference type="ARBA" id="ARBA00023049"/>
    </source>
</evidence>
<evidence type="ECO:0000313" key="9">
    <source>
        <dbReference type="EMBL" id="MDJ1645683.1"/>
    </source>
</evidence>
<evidence type="ECO:0000259" key="8">
    <source>
        <dbReference type="Pfam" id="PF08439"/>
    </source>
</evidence>
<dbReference type="InterPro" id="IPR013647">
    <property type="entry name" value="OligopepF_N_dom"/>
</dbReference>
<keyword evidence="5 6" id="KW-0482">Metalloprotease</keyword>
<dbReference type="GO" id="GO:0046872">
    <property type="term" value="F:metal ion binding"/>
    <property type="evidence" value="ECO:0007669"/>
    <property type="project" value="UniProtKB-UniRule"/>
</dbReference>
<dbReference type="EC" id="3.4.-.-" evidence="9"/>
<protein>
    <submittedName>
        <fullName evidence="9">M3 family oligoendopeptidase</fullName>
        <ecNumber evidence="9">3.4.-.-</ecNumber>
    </submittedName>
</protein>
<reference evidence="9" key="1">
    <citation type="submission" date="2023-05" db="EMBL/GenBank/DDBJ databases">
        <title>Mycoplasma phocimorsus sp. nov., isolated from Scandinavian patients with seal finger or septic arthritis after contact with seals.</title>
        <authorList>
            <person name="Skafte-Holm A."/>
            <person name="Pedersen T.R."/>
            <person name="Froelund M."/>
            <person name="Stegger M."/>
            <person name="Qvortrup K."/>
            <person name="Michaels D.L."/>
            <person name="Brown D.R."/>
            <person name="Jensen J.S."/>
        </authorList>
    </citation>
    <scope>NUCLEOTIDE SEQUENCE</scope>
    <source>
        <strain evidence="9">M5725</strain>
    </source>
</reference>
<evidence type="ECO:0000256" key="2">
    <source>
        <dbReference type="ARBA" id="ARBA00022723"/>
    </source>
</evidence>
<dbReference type="RefSeq" id="WP_283827182.1">
    <property type="nucleotide sequence ID" value="NZ_JASDDP010000011.1"/>
</dbReference>
<keyword evidence="10" id="KW-1185">Reference proteome</keyword>
<feature type="domain" description="Peptidase M3A/M3B catalytic" evidence="7">
    <location>
        <begin position="200"/>
        <end position="585"/>
    </location>
</feature>
<sequence length="609" mass="73052">MKQYKNINDVEIQYRWDLEDILQNKSKEKLLEEIIKLQKYIILNKENKYKTLKNYLVILEKSNEAEILTNKLKNYISNKLSENIFNNEMLEFSLKVENIFEKLEIENGSEIERISKYQKRLRRWSKSPKLLTYKRFLIHTLDSLKHKLPKNVEEYIIKTSFSIPSPYEIFNIVENNEIDYGQLLKNGKKIKITNANLSLLFKDKNKDVRKQARIKFAKAYLKRKNLLSRTLFDQFKLIVSEAKSRNYQSTIDMLTYDDRISKTFIKKFIENIRKNLNSFKPFYKYKKQFYKFKFKEKMTKYDQAVDIVKFKSKYTIEEAKEIIINALSVFGDDYIKIIKKAFNERWIDFMNVDNKKQGAYSIGDTYGISKKYILMNFDETLDSVYTLAHELGHSMHSYYSDLNNPIENSQYEIILAEIASNVNELVLSNYLINNAKDEKEKFYILEKMIDNFIQTVNKQIEWAEYELNLYESIEQGVATPSWEYISKLFYENAKKYHNEVSQKKFKYNEEDLIGAIYVPHYYMGFYIYKYAIGYFVAQSFVKNFAKQNNIKKYINNFLSSGNKYWPLDLLKLNEIDLEDQQVYQDCFNYIEQIIEKWIQSGKKIFSERK</sequence>
<dbReference type="AlphaFoldDB" id="A0AAJ1PS29"/>
<feature type="domain" description="Oligopeptidase F N-terminal" evidence="8">
    <location>
        <begin position="119"/>
        <end position="178"/>
    </location>
</feature>
<proteinExistence type="inferred from homology"/>
<dbReference type="Gene3D" id="1.10.1370.20">
    <property type="entry name" value="Oligoendopeptidase f, C-terminal domain"/>
    <property type="match status" value="1"/>
</dbReference>
<comment type="caution">
    <text evidence="9">The sequence shown here is derived from an EMBL/GenBank/DDBJ whole genome shotgun (WGS) entry which is preliminary data.</text>
</comment>
<dbReference type="InterPro" id="IPR001567">
    <property type="entry name" value="Pept_M3A_M3B_dom"/>
</dbReference>
<keyword evidence="4 6" id="KW-0862">Zinc</keyword>
<evidence type="ECO:0000256" key="1">
    <source>
        <dbReference type="ARBA" id="ARBA00022670"/>
    </source>
</evidence>
<evidence type="ECO:0000256" key="4">
    <source>
        <dbReference type="ARBA" id="ARBA00022833"/>
    </source>
</evidence>
<dbReference type="Gene3D" id="1.20.140.70">
    <property type="entry name" value="Oligopeptidase f, N-terminal domain"/>
    <property type="match status" value="1"/>
</dbReference>
<dbReference type="GO" id="GO:0004222">
    <property type="term" value="F:metalloendopeptidase activity"/>
    <property type="evidence" value="ECO:0007669"/>
    <property type="project" value="InterPro"/>
</dbReference>
<dbReference type="EMBL" id="JASDDP010000011">
    <property type="protein sequence ID" value="MDJ1645683.1"/>
    <property type="molecule type" value="Genomic_DNA"/>
</dbReference>
<comment type="similarity">
    <text evidence="6">Belongs to the peptidase M3 family.</text>
</comment>
<dbReference type="Pfam" id="PF08439">
    <property type="entry name" value="Peptidase_M3_N"/>
    <property type="match status" value="1"/>
</dbReference>
<dbReference type="InterPro" id="IPR042088">
    <property type="entry name" value="OligoPept_F_C"/>
</dbReference>
<dbReference type="Pfam" id="PF01432">
    <property type="entry name" value="Peptidase_M3"/>
    <property type="match status" value="1"/>
</dbReference>
<accession>A0AAJ1PS29</accession>
<gene>
    <name evidence="9" type="ORF">QLQ80_01070</name>
</gene>
<evidence type="ECO:0000256" key="3">
    <source>
        <dbReference type="ARBA" id="ARBA00022801"/>
    </source>
</evidence>
<evidence type="ECO:0000313" key="10">
    <source>
        <dbReference type="Proteomes" id="UP001224428"/>
    </source>
</evidence>
<keyword evidence="2 6" id="KW-0479">Metal-binding</keyword>